<evidence type="ECO:0000313" key="2">
    <source>
        <dbReference type="EMBL" id="MCP9765581.1"/>
    </source>
</evidence>
<sequence>MFFWSLLNIGLFLYFIFVGFKVILLGIKHLSGFALVVFIFGLLSFMTSPKKHKKNIVSINQENRKVVTGSNLPQGSGLKRIELENGLLTQIHLNVLVSDKGNGQVELTDYSGLVGLVSGLNWQVQNVEYKTVNNHNMLKYTVHGILQWKLLGMTVYSQLKVYEGTFSLINFIFETTEINDPGLRFKKTELYLF</sequence>
<feature type="transmembrane region" description="Helical" evidence="1">
    <location>
        <begin position="12"/>
        <end position="45"/>
    </location>
</feature>
<keyword evidence="3" id="KW-1185">Reference proteome</keyword>
<dbReference type="AlphaFoldDB" id="A0AAE3H7K8"/>
<evidence type="ECO:0000313" key="3">
    <source>
        <dbReference type="Proteomes" id="UP001204144"/>
    </source>
</evidence>
<accession>A0AAE3H7K8</accession>
<organism evidence="2 3">
    <name type="scientific">Lacihabitans soyangensis</name>
    <dbReference type="NCBI Taxonomy" id="869394"/>
    <lineage>
        <taxon>Bacteria</taxon>
        <taxon>Pseudomonadati</taxon>
        <taxon>Bacteroidota</taxon>
        <taxon>Cytophagia</taxon>
        <taxon>Cytophagales</taxon>
        <taxon>Leadbetterellaceae</taxon>
        <taxon>Lacihabitans</taxon>
    </lineage>
</organism>
<dbReference type="EMBL" id="RJUF01000185">
    <property type="protein sequence ID" value="MCP9765581.1"/>
    <property type="molecule type" value="Genomic_DNA"/>
</dbReference>
<protein>
    <submittedName>
        <fullName evidence="2">Uncharacterized protein</fullName>
    </submittedName>
</protein>
<keyword evidence="1" id="KW-1133">Transmembrane helix</keyword>
<comment type="caution">
    <text evidence="2">The sequence shown here is derived from an EMBL/GenBank/DDBJ whole genome shotgun (WGS) entry which is preliminary data.</text>
</comment>
<name>A0AAE3H7K8_9BACT</name>
<keyword evidence="1" id="KW-0472">Membrane</keyword>
<dbReference type="Proteomes" id="UP001204144">
    <property type="component" value="Unassembled WGS sequence"/>
</dbReference>
<gene>
    <name evidence="2" type="ORF">EGI31_21810</name>
</gene>
<evidence type="ECO:0000256" key="1">
    <source>
        <dbReference type="SAM" id="Phobius"/>
    </source>
</evidence>
<keyword evidence="1" id="KW-0812">Transmembrane</keyword>
<proteinExistence type="predicted"/>
<reference evidence="2 3" key="1">
    <citation type="submission" date="2018-11" db="EMBL/GenBank/DDBJ databases">
        <title>Novel bacteria species description.</title>
        <authorList>
            <person name="Han J.-H."/>
        </authorList>
    </citation>
    <scope>NUCLEOTIDE SEQUENCE [LARGE SCALE GENOMIC DNA]</scope>
    <source>
        <strain evidence="2 3">KCTC23259</strain>
    </source>
</reference>